<feature type="chain" id="PRO_5019201186" evidence="1">
    <location>
        <begin position="23"/>
        <end position="284"/>
    </location>
</feature>
<accession>A0A432Z9B3</accession>
<comment type="caution">
    <text evidence="2">The sequence shown here is derived from an EMBL/GenBank/DDBJ whole genome shotgun (WGS) entry which is preliminary data.</text>
</comment>
<organism evidence="2 3">
    <name type="scientific">Pseudidiomarina sediminum</name>
    <dbReference type="NCBI Taxonomy" id="431675"/>
    <lineage>
        <taxon>Bacteria</taxon>
        <taxon>Pseudomonadati</taxon>
        <taxon>Pseudomonadota</taxon>
        <taxon>Gammaproteobacteria</taxon>
        <taxon>Alteromonadales</taxon>
        <taxon>Idiomarinaceae</taxon>
        <taxon>Pseudidiomarina</taxon>
    </lineage>
</organism>
<reference evidence="3" key="1">
    <citation type="journal article" date="2018" name="Front. Microbiol.">
        <title>Genome-Based Analysis Reveals the Taxonomy and Diversity of the Family Idiomarinaceae.</title>
        <authorList>
            <person name="Liu Y."/>
            <person name="Lai Q."/>
            <person name="Shao Z."/>
        </authorList>
    </citation>
    <scope>NUCLEOTIDE SEQUENCE [LARGE SCALE GENOMIC DNA]</scope>
    <source>
        <strain evidence="3">c121</strain>
    </source>
</reference>
<dbReference type="Proteomes" id="UP000287022">
    <property type="component" value="Unassembled WGS sequence"/>
</dbReference>
<protein>
    <submittedName>
        <fullName evidence="2">Uncharacterized protein</fullName>
    </submittedName>
</protein>
<dbReference type="EMBL" id="PIQE01000001">
    <property type="protein sequence ID" value="RUO74498.1"/>
    <property type="molecule type" value="Genomic_DNA"/>
</dbReference>
<dbReference type="AlphaFoldDB" id="A0A432Z9B3"/>
<evidence type="ECO:0000313" key="2">
    <source>
        <dbReference type="EMBL" id="RUO74498.1"/>
    </source>
</evidence>
<dbReference type="STRING" id="1122124.GCA_000423165_00612"/>
<evidence type="ECO:0000256" key="1">
    <source>
        <dbReference type="SAM" id="SignalP"/>
    </source>
</evidence>
<keyword evidence="1" id="KW-0732">Signal</keyword>
<dbReference type="RefSeq" id="WP_026861653.1">
    <property type="nucleotide sequence ID" value="NZ_PIQE01000001.1"/>
</dbReference>
<evidence type="ECO:0000313" key="3">
    <source>
        <dbReference type="Proteomes" id="UP000287022"/>
    </source>
</evidence>
<gene>
    <name evidence="2" type="ORF">CWI80_03925</name>
</gene>
<name>A0A432Z9B3_9GAMM</name>
<keyword evidence="3" id="KW-1185">Reference proteome</keyword>
<sequence length="284" mass="32462">MKFNRLSCFLIGVFVWIPTGHANVKQFTLYGNVEDSVSWPTAEKIEVTVAYDTALFSGALPSRTDDAITEISVTFRDEENQLVAQQHYAPEGHELVLENYVYLHATREMSSLAMRYTSNSDIESITLLLTPVVQSDKIVFDWEHNYPLYRIRSPQHAPIRLYAFGEHSQGISFNATYLIHTLTYPKDTDADGIIDDVDQCTDSILSDVVELNGIKSSVVNYIDESGCSIMDHYQKCQSEVAQNSPFYSYRGPTYCQTQVGYHLYNERVITYPELRILRSLFSRF</sequence>
<feature type="signal peptide" evidence="1">
    <location>
        <begin position="1"/>
        <end position="22"/>
    </location>
</feature>
<proteinExistence type="predicted"/>